<feature type="non-terminal residue" evidence="1">
    <location>
        <position position="226"/>
    </location>
</feature>
<dbReference type="Proteomes" id="UP000023152">
    <property type="component" value="Unassembled WGS sequence"/>
</dbReference>
<comment type="caution">
    <text evidence="1">The sequence shown here is derived from an EMBL/GenBank/DDBJ whole genome shotgun (WGS) entry which is preliminary data.</text>
</comment>
<evidence type="ECO:0000313" key="2">
    <source>
        <dbReference type="Proteomes" id="UP000023152"/>
    </source>
</evidence>
<accession>X6NDG2</accession>
<evidence type="ECO:0000313" key="1">
    <source>
        <dbReference type="EMBL" id="ETO23918.1"/>
    </source>
</evidence>
<reference evidence="1 2" key="1">
    <citation type="journal article" date="2013" name="Curr. Biol.">
        <title>The Genome of the Foraminiferan Reticulomyxa filosa.</title>
        <authorList>
            <person name="Glockner G."/>
            <person name="Hulsmann N."/>
            <person name="Schleicher M."/>
            <person name="Noegel A.A."/>
            <person name="Eichinger L."/>
            <person name="Gallinger C."/>
            <person name="Pawlowski J."/>
            <person name="Sierra R."/>
            <person name="Euteneuer U."/>
            <person name="Pillet L."/>
            <person name="Moustafa A."/>
            <person name="Platzer M."/>
            <person name="Groth M."/>
            <person name="Szafranski K."/>
            <person name="Schliwa M."/>
        </authorList>
    </citation>
    <scope>NUCLEOTIDE SEQUENCE [LARGE SCALE GENOMIC DNA]</scope>
</reference>
<keyword evidence="2" id="KW-1185">Reference proteome</keyword>
<sequence>MFVKKESHVTANKINVQNNQYGNLRCFTFAMNVKHALRQKVSLLKKFSNKTYNITLILFCFQNLIFYNQLSFFFFEKSSVQLIWVIIEKKGLCQKKKKRSRNKKKKNMKAQAIGILHRKTAENSETRARNVDLSNSKSQIESVYEGNEDSWNKDEVLVQYTRSTEKSATLERESAQGDTYRLRSEGSLCKYEQDNILDLDDHYDNEFAEVENYHNVTSDTPSTDIS</sequence>
<organism evidence="1 2">
    <name type="scientific">Reticulomyxa filosa</name>
    <dbReference type="NCBI Taxonomy" id="46433"/>
    <lineage>
        <taxon>Eukaryota</taxon>
        <taxon>Sar</taxon>
        <taxon>Rhizaria</taxon>
        <taxon>Retaria</taxon>
        <taxon>Foraminifera</taxon>
        <taxon>Monothalamids</taxon>
        <taxon>Reticulomyxidae</taxon>
        <taxon>Reticulomyxa</taxon>
    </lineage>
</organism>
<dbReference type="EMBL" id="ASPP01009601">
    <property type="protein sequence ID" value="ETO23918.1"/>
    <property type="molecule type" value="Genomic_DNA"/>
</dbReference>
<dbReference type="AlphaFoldDB" id="X6NDG2"/>
<name>X6NDG2_RETFI</name>
<gene>
    <name evidence="1" type="ORF">RFI_13240</name>
</gene>
<proteinExistence type="predicted"/>
<protein>
    <submittedName>
        <fullName evidence="1">Uncharacterized protein</fullName>
    </submittedName>
</protein>